<accession>A0A5C3QRC7</accession>
<dbReference type="EMBL" id="ML178821">
    <property type="protein sequence ID" value="TFL02829.1"/>
    <property type="molecule type" value="Genomic_DNA"/>
</dbReference>
<evidence type="ECO:0000313" key="2">
    <source>
        <dbReference type="EMBL" id="TFL02829.1"/>
    </source>
</evidence>
<organism evidence="2 3">
    <name type="scientific">Pterulicium gracile</name>
    <dbReference type="NCBI Taxonomy" id="1884261"/>
    <lineage>
        <taxon>Eukaryota</taxon>
        <taxon>Fungi</taxon>
        <taxon>Dikarya</taxon>
        <taxon>Basidiomycota</taxon>
        <taxon>Agaricomycotina</taxon>
        <taxon>Agaricomycetes</taxon>
        <taxon>Agaricomycetidae</taxon>
        <taxon>Agaricales</taxon>
        <taxon>Pleurotineae</taxon>
        <taxon>Pterulaceae</taxon>
        <taxon>Pterulicium</taxon>
    </lineage>
</organism>
<name>A0A5C3QRC7_9AGAR</name>
<gene>
    <name evidence="2" type="ORF">BDV98DRAFT_581686</name>
</gene>
<evidence type="ECO:0000313" key="3">
    <source>
        <dbReference type="Proteomes" id="UP000305067"/>
    </source>
</evidence>
<evidence type="ECO:0000256" key="1">
    <source>
        <dbReference type="SAM" id="MobiDB-lite"/>
    </source>
</evidence>
<feature type="region of interest" description="Disordered" evidence="1">
    <location>
        <begin position="105"/>
        <end position="125"/>
    </location>
</feature>
<reference evidence="2 3" key="1">
    <citation type="journal article" date="2019" name="Nat. Ecol. Evol.">
        <title>Megaphylogeny resolves global patterns of mushroom evolution.</title>
        <authorList>
            <person name="Varga T."/>
            <person name="Krizsan K."/>
            <person name="Foldi C."/>
            <person name="Dima B."/>
            <person name="Sanchez-Garcia M."/>
            <person name="Sanchez-Ramirez S."/>
            <person name="Szollosi G.J."/>
            <person name="Szarkandi J.G."/>
            <person name="Papp V."/>
            <person name="Albert L."/>
            <person name="Andreopoulos W."/>
            <person name="Angelini C."/>
            <person name="Antonin V."/>
            <person name="Barry K.W."/>
            <person name="Bougher N.L."/>
            <person name="Buchanan P."/>
            <person name="Buyck B."/>
            <person name="Bense V."/>
            <person name="Catcheside P."/>
            <person name="Chovatia M."/>
            <person name="Cooper J."/>
            <person name="Damon W."/>
            <person name="Desjardin D."/>
            <person name="Finy P."/>
            <person name="Geml J."/>
            <person name="Haridas S."/>
            <person name="Hughes K."/>
            <person name="Justo A."/>
            <person name="Karasinski D."/>
            <person name="Kautmanova I."/>
            <person name="Kiss B."/>
            <person name="Kocsube S."/>
            <person name="Kotiranta H."/>
            <person name="LaButti K.M."/>
            <person name="Lechner B.E."/>
            <person name="Liimatainen K."/>
            <person name="Lipzen A."/>
            <person name="Lukacs Z."/>
            <person name="Mihaltcheva S."/>
            <person name="Morgado L.N."/>
            <person name="Niskanen T."/>
            <person name="Noordeloos M.E."/>
            <person name="Ohm R.A."/>
            <person name="Ortiz-Santana B."/>
            <person name="Ovrebo C."/>
            <person name="Racz N."/>
            <person name="Riley R."/>
            <person name="Savchenko A."/>
            <person name="Shiryaev A."/>
            <person name="Soop K."/>
            <person name="Spirin V."/>
            <person name="Szebenyi C."/>
            <person name="Tomsovsky M."/>
            <person name="Tulloss R.E."/>
            <person name="Uehling J."/>
            <person name="Grigoriev I.V."/>
            <person name="Vagvolgyi C."/>
            <person name="Papp T."/>
            <person name="Martin F.M."/>
            <person name="Miettinen O."/>
            <person name="Hibbett D.S."/>
            <person name="Nagy L.G."/>
        </authorList>
    </citation>
    <scope>NUCLEOTIDE SEQUENCE [LARGE SCALE GENOMIC DNA]</scope>
    <source>
        <strain evidence="2 3">CBS 309.79</strain>
    </source>
</reference>
<proteinExistence type="predicted"/>
<feature type="region of interest" description="Disordered" evidence="1">
    <location>
        <begin position="233"/>
        <end position="266"/>
    </location>
</feature>
<keyword evidence="3" id="KW-1185">Reference proteome</keyword>
<dbReference type="Proteomes" id="UP000305067">
    <property type="component" value="Unassembled WGS sequence"/>
</dbReference>
<dbReference type="AlphaFoldDB" id="A0A5C3QRC7"/>
<sequence>MFGKRTARLIGVASPSALCEGDELEKCRISAREQLSPCSNIHVFYDPASLQRCPDSSQFPVSRIGSRSAEFRLCNFWNAGPGTVQQLANHPQTPRYCHGDSVHGLEPGTASTGRRHTPQHLSTSTLGDEMATGAESVVLHRMRLIFPTVITVKAPARNGVFAPSRAEEKDADRGRNVMGAADVSETAAESVLDERELRGQGIYRRHGKRTLLVVRLVASSIAVTALFREGLTDETEEGRGTRTHARALRGDDHGISTPAAAARMDG</sequence>
<protein>
    <submittedName>
        <fullName evidence="2">Uncharacterized protein</fullName>
    </submittedName>
</protein>